<keyword evidence="1" id="KW-0812">Transmembrane</keyword>
<proteinExistence type="predicted"/>
<name>A0AAF3F987_9BILA</name>
<dbReference type="WBParaSite" id="MBELARI_LOCUS3403">
    <property type="protein sequence ID" value="MBELARI_LOCUS3403"/>
    <property type="gene ID" value="MBELARI_LOCUS3403"/>
</dbReference>
<accession>A0AAF3F987</accession>
<organism evidence="2 3">
    <name type="scientific">Mesorhabditis belari</name>
    <dbReference type="NCBI Taxonomy" id="2138241"/>
    <lineage>
        <taxon>Eukaryota</taxon>
        <taxon>Metazoa</taxon>
        <taxon>Ecdysozoa</taxon>
        <taxon>Nematoda</taxon>
        <taxon>Chromadorea</taxon>
        <taxon>Rhabditida</taxon>
        <taxon>Rhabditina</taxon>
        <taxon>Rhabditomorpha</taxon>
        <taxon>Rhabditoidea</taxon>
        <taxon>Rhabditidae</taxon>
        <taxon>Mesorhabditinae</taxon>
        <taxon>Mesorhabditis</taxon>
    </lineage>
</organism>
<feature type="transmembrane region" description="Helical" evidence="1">
    <location>
        <begin position="61"/>
        <end position="83"/>
    </location>
</feature>
<dbReference type="Proteomes" id="UP000887575">
    <property type="component" value="Unassembled WGS sequence"/>
</dbReference>
<keyword evidence="2" id="KW-1185">Reference proteome</keyword>
<evidence type="ECO:0000313" key="3">
    <source>
        <dbReference type="WBParaSite" id="MBELARI_LOCUS3403"/>
    </source>
</evidence>
<reference evidence="3" key="1">
    <citation type="submission" date="2024-02" db="UniProtKB">
        <authorList>
            <consortium name="WormBaseParasite"/>
        </authorList>
    </citation>
    <scope>IDENTIFICATION</scope>
</reference>
<dbReference type="AlphaFoldDB" id="A0AAF3F987"/>
<feature type="transmembrane region" description="Helical" evidence="1">
    <location>
        <begin position="121"/>
        <end position="151"/>
    </location>
</feature>
<sequence>MGSTHGIFTKWFNINPFYQLLIVMPLLHSSAVSIAQLILFRANSVLLPSSRFKLSHRKLTSFISIFYLLNIVQSVVPILLIGVEQDGVQLAKDYIDTHPEFPSLQKSYNSSMMENFDVYGISQFLIAGFFGILTAGICVLIKPSAICLVWFSAFTMH</sequence>
<evidence type="ECO:0000256" key="1">
    <source>
        <dbReference type="SAM" id="Phobius"/>
    </source>
</evidence>
<keyword evidence="1" id="KW-0472">Membrane</keyword>
<feature type="transmembrane region" description="Helical" evidence="1">
    <location>
        <begin position="20"/>
        <end position="40"/>
    </location>
</feature>
<evidence type="ECO:0000313" key="2">
    <source>
        <dbReference type="Proteomes" id="UP000887575"/>
    </source>
</evidence>
<keyword evidence="1" id="KW-1133">Transmembrane helix</keyword>
<protein>
    <submittedName>
        <fullName evidence="3">Uncharacterized protein</fullName>
    </submittedName>
</protein>